<organism evidence="1 2">
    <name type="scientific">Pyrenophora tritici-repentis</name>
    <dbReference type="NCBI Taxonomy" id="45151"/>
    <lineage>
        <taxon>Eukaryota</taxon>
        <taxon>Fungi</taxon>
        <taxon>Dikarya</taxon>
        <taxon>Ascomycota</taxon>
        <taxon>Pezizomycotina</taxon>
        <taxon>Dothideomycetes</taxon>
        <taxon>Pleosporomycetidae</taxon>
        <taxon>Pleosporales</taxon>
        <taxon>Pleosporineae</taxon>
        <taxon>Pleosporaceae</taxon>
        <taxon>Pyrenophora</taxon>
    </lineage>
</organism>
<proteinExistence type="predicted"/>
<sequence>MNAEYQQNFLAAASQRKKRTTWILEALRWDVASFFDLRCLNLWRVDRTCRQMRSEIGLLPYKLNTFRVTFQTLGFFVSKLPQAIKKVITSIVINIDGRLLSSQKEQLEELRMFTALETIIIEFDGLQRSMEIRAVIIGDWIKNITGKDDVLSIW</sequence>
<gene>
    <name evidence="1" type="ORF">Ptr86124_011837</name>
</gene>
<name>A0A317AMX5_9PLEO</name>
<protein>
    <submittedName>
        <fullName evidence="1">Uncharacterized protein</fullName>
    </submittedName>
</protein>
<comment type="caution">
    <text evidence="1">The sequence shown here is derived from an EMBL/GenBank/DDBJ whole genome shotgun (WGS) entry which is preliminary data.</text>
</comment>
<dbReference type="EMBL" id="NRDI02000021">
    <property type="protein sequence ID" value="KAI1509297.1"/>
    <property type="molecule type" value="Genomic_DNA"/>
</dbReference>
<accession>A0A317AMX5</accession>
<reference evidence="2" key="1">
    <citation type="journal article" date="2022" name="Microb. Genom.">
        <title>A global pangenome for the wheat fungal pathogen Pyrenophora tritici-repentis and prediction of effector protein structural homology.</title>
        <authorList>
            <person name="Moolhuijzen P.M."/>
            <person name="See P.T."/>
            <person name="Shi G."/>
            <person name="Powell H.R."/>
            <person name="Cockram J."/>
            <person name="Jorgensen L.N."/>
            <person name="Benslimane H."/>
            <person name="Strelkov S.E."/>
            <person name="Turner J."/>
            <person name="Liu Z."/>
            <person name="Moffat C.S."/>
        </authorList>
    </citation>
    <scope>NUCLEOTIDE SEQUENCE [LARGE SCALE GENOMIC DNA]</scope>
</reference>
<evidence type="ECO:0000313" key="1">
    <source>
        <dbReference type="EMBL" id="KAI1509297.1"/>
    </source>
</evidence>
<evidence type="ECO:0000313" key="2">
    <source>
        <dbReference type="Proteomes" id="UP000249757"/>
    </source>
</evidence>
<dbReference type="AlphaFoldDB" id="A0A317AMX5"/>
<dbReference type="Proteomes" id="UP000249757">
    <property type="component" value="Unassembled WGS sequence"/>
</dbReference>
<keyword evidence="2" id="KW-1185">Reference proteome</keyword>